<dbReference type="Proteomes" id="UP000806528">
    <property type="component" value="Unassembled WGS sequence"/>
</dbReference>
<evidence type="ECO:0000256" key="1">
    <source>
        <dbReference type="SAM" id="Phobius"/>
    </source>
</evidence>
<feature type="transmembrane region" description="Helical" evidence="1">
    <location>
        <begin position="94"/>
        <end position="112"/>
    </location>
</feature>
<comment type="caution">
    <text evidence="2">The sequence shown here is derived from an EMBL/GenBank/DDBJ whole genome shotgun (WGS) entry which is preliminary data.</text>
</comment>
<sequence>MDILFSFLLFLHFIGLAGIIGGFLTQTLGSSAPKAPKVILHSSLLQLVSGLGLVAILEMDGGVEVDHMKIVAKTVVMVGVLVAAIMNTRNPGPRVAAVAGALAVLNIGIAVFV</sequence>
<name>A0ABR9P454_9ACTN</name>
<accession>A0ABR9P454</accession>
<proteinExistence type="predicted"/>
<evidence type="ECO:0000313" key="2">
    <source>
        <dbReference type="EMBL" id="MBE2998619.1"/>
    </source>
</evidence>
<evidence type="ECO:0000313" key="3">
    <source>
        <dbReference type="Proteomes" id="UP000806528"/>
    </source>
</evidence>
<keyword evidence="3" id="KW-1185">Reference proteome</keyword>
<feature type="transmembrane region" description="Helical" evidence="1">
    <location>
        <begin position="38"/>
        <end position="58"/>
    </location>
</feature>
<reference evidence="2 3" key="1">
    <citation type="submission" date="2020-09" db="EMBL/GenBank/DDBJ databases">
        <title>Diversity and distribution of actinomycetes associated with coral in the coast of Hainan.</title>
        <authorList>
            <person name="Li F."/>
        </authorList>
    </citation>
    <scope>NUCLEOTIDE SEQUENCE [LARGE SCALE GENOMIC DNA]</scope>
    <source>
        <strain evidence="2 3">HNM0947</strain>
    </source>
</reference>
<feature type="transmembrane region" description="Helical" evidence="1">
    <location>
        <begin position="70"/>
        <end position="88"/>
    </location>
</feature>
<feature type="transmembrane region" description="Helical" evidence="1">
    <location>
        <begin position="7"/>
        <end position="26"/>
    </location>
</feature>
<dbReference type="EMBL" id="JADBGI010000005">
    <property type="protein sequence ID" value="MBE2998619.1"/>
    <property type="molecule type" value="Genomic_DNA"/>
</dbReference>
<keyword evidence="1" id="KW-0812">Transmembrane</keyword>
<gene>
    <name evidence="2" type="ORF">IDM40_07870</name>
</gene>
<keyword evidence="1" id="KW-1133">Transmembrane helix</keyword>
<protein>
    <recommendedName>
        <fullName evidence="4">Integral membrane protein</fullName>
    </recommendedName>
</protein>
<keyword evidence="1" id="KW-0472">Membrane</keyword>
<dbReference type="RefSeq" id="WP_193121254.1">
    <property type="nucleotide sequence ID" value="NZ_JADBGI010000005.1"/>
</dbReference>
<organism evidence="2 3">
    <name type="scientific">Nocardiopsis coralli</name>
    <dbReference type="NCBI Taxonomy" id="2772213"/>
    <lineage>
        <taxon>Bacteria</taxon>
        <taxon>Bacillati</taxon>
        <taxon>Actinomycetota</taxon>
        <taxon>Actinomycetes</taxon>
        <taxon>Streptosporangiales</taxon>
        <taxon>Nocardiopsidaceae</taxon>
        <taxon>Nocardiopsis</taxon>
    </lineage>
</organism>
<evidence type="ECO:0008006" key="4">
    <source>
        <dbReference type="Google" id="ProtNLM"/>
    </source>
</evidence>